<accession>A0A0K2VCK1</accession>
<organism evidence="1">
    <name type="scientific">Lepeophtheirus salmonis</name>
    <name type="common">Salmon louse</name>
    <name type="synonym">Caligus salmonis</name>
    <dbReference type="NCBI Taxonomy" id="72036"/>
    <lineage>
        <taxon>Eukaryota</taxon>
        <taxon>Metazoa</taxon>
        <taxon>Ecdysozoa</taxon>
        <taxon>Arthropoda</taxon>
        <taxon>Crustacea</taxon>
        <taxon>Multicrustacea</taxon>
        <taxon>Hexanauplia</taxon>
        <taxon>Copepoda</taxon>
        <taxon>Siphonostomatoida</taxon>
        <taxon>Caligidae</taxon>
        <taxon>Lepeophtheirus</taxon>
    </lineage>
</organism>
<reference evidence="1" key="1">
    <citation type="submission" date="2014-05" db="EMBL/GenBank/DDBJ databases">
        <authorList>
            <person name="Chronopoulou M."/>
        </authorList>
    </citation>
    <scope>NUCLEOTIDE SEQUENCE</scope>
    <source>
        <tissue evidence="1">Whole organism</tissue>
    </source>
</reference>
<sequence>MPDKSISNILLEIDCLQWSKTCKKNNNQAVDS</sequence>
<evidence type="ECO:0000313" key="1">
    <source>
        <dbReference type="EMBL" id="CDW48224.1"/>
    </source>
</evidence>
<protein>
    <submittedName>
        <fullName evidence="1">Uncharacterized protein</fullName>
    </submittedName>
</protein>
<proteinExistence type="predicted"/>
<name>A0A0K2VCK1_LEPSM</name>
<dbReference type="EMBL" id="HACA01030863">
    <property type="protein sequence ID" value="CDW48224.1"/>
    <property type="molecule type" value="Transcribed_RNA"/>
</dbReference>
<dbReference type="AlphaFoldDB" id="A0A0K2VCK1"/>